<evidence type="ECO:0000256" key="6">
    <source>
        <dbReference type="ARBA" id="ARBA00023136"/>
    </source>
</evidence>
<evidence type="ECO:0000256" key="2">
    <source>
        <dbReference type="ARBA" id="ARBA00008193"/>
    </source>
</evidence>
<feature type="domain" description="Glycine transporter" evidence="9">
    <location>
        <begin position="4"/>
        <end position="78"/>
    </location>
</feature>
<keyword evidence="11" id="KW-1185">Reference proteome</keyword>
<feature type="transmembrane region" description="Helical" evidence="8">
    <location>
        <begin position="171"/>
        <end position="189"/>
    </location>
</feature>
<evidence type="ECO:0000313" key="11">
    <source>
        <dbReference type="Proteomes" id="UP000268727"/>
    </source>
</evidence>
<evidence type="ECO:0000256" key="5">
    <source>
        <dbReference type="ARBA" id="ARBA00022989"/>
    </source>
</evidence>
<proteinExistence type="inferred from homology"/>
<gene>
    <name evidence="10" type="ORF">EDD40_7244</name>
</gene>
<feature type="compositionally biased region" description="Basic and acidic residues" evidence="7">
    <location>
        <begin position="271"/>
        <end position="281"/>
    </location>
</feature>
<feature type="transmembrane region" description="Helical" evidence="8">
    <location>
        <begin position="90"/>
        <end position="108"/>
    </location>
</feature>
<feature type="transmembrane region" description="Helical" evidence="8">
    <location>
        <begin position="114"/>
        <end position="135"/>
    </location>
</feature>
<feature type="domain" description="Glycine transporter" evidence="9">
    <location>
        <begin position="90"/>
        <end position="159"/>
    </location>
</feature>
<dbReference type="EMBL" id="RJKM01000001">
    <property type="protein sequence ID" value="ROP41791.1"/>
    <property type="molecule type" value="Genomic_DNA"/>
</dbReference>
<name>A0A3N1HH69_9PSEU</name>
<keyword evidence="5 8" id="KW-1133">Transmembrane helix</keyword>
<evidence type="ECO:0000256" key="8">
    <source>
        <dbReference type="SAM" id="Phobius"/>
    </source>
</evidence>
<feature type="transmembrane region" description="Helical" evidence="8">
    <location>
        <begin position="60"/>
        <end position="78"/>
    </location>
</feature>
<accession>A0A3N1HH69</accession>
<reference evidence="10 11" key="1">
    <citation type="submission" date="2018-11" db="EMBL/GenBank/DDBJ databases">
        <title>Sequencing the genomes of 1000 actinobacteria strains.</title>
        <authorList>
            <person name="Klenk H.-P."/>
        </authorList>
    </citation>
    <scope>NUCLEOTIDE SEQUENCE [LARGE SCALE GENOMIC DNA]</scope>
    <source>
        <strain evidence="10 11">DSM 44231</strain>
    </source>
</reference>
<keyword evidence="3" id="KW-1003">Cell membrane</keyword>
<comment type="subcellular location">
    <subcellularLocation>
        <location evidence="1">Cell membrane</location>
        <topology evidence="1">Multi-pass membrane protein</topology>
    </subcellularLocation>
</comment>
<protein>
    <submittedName>
        <fullName evidence="10">Putative membrane protein YeiH</fullName>
    </submittedName>
</protein>
<evidence type="ECO:0000256" key="1">
    <source>
        <dbReference type="ARBA" id="ARBA00004651"/>
    </source>
</evidence>
<dbReference type="Proteomes" id="UP000268727">
    <property type="component" value="Unassembled WGS sequence"/>
</dbReference>
<dbReference type="InterPro" id="IPR005115">
    <property type="entry name" value="Gly_transporter"/>
</dbReference>
<dbReference type="PANTHER" id="PTHR30506">
    <property type="entry name" value="INNER MEMBRANE PROTEIN"/>
    <property type="match status" value="1"/>
</dbReference>
<feature type="region of interest" description="Disordered" evidence="7">
    <location>
        <begin position="244"/>
        <end position="302"/>
    </location>
</feature>
<evidence type="ECO:0000259" key="9">
    <source>
        <dbReference type="Pfam" id="PF03458"/>
    </source>
</evidence>
<dbReference type="GO" id="GO:0005886">
    <property type="term" value="C:plasma membrane"/>
    <property type="evidence" value="ECO:0007669"/>
    <property type="project" value="UniProtKB-SubCell"/>
</dbReference>
<dbReference type="AlphaFoldDB" id="A0A3N1HH69"/>
<keyword evidence="6 8" id="KW-0472">Membrane</keyword>
<evidence type="ECO:0000313" key="10">
    <source>
        <dbReference type="EMBL" id="ROP41791.1"/>
    </source>
</evidence>
<sequence>MFVVMEVLGILAFALAGAMDAARSRLDLFGIGTAAVLTAIGGGVLRDILLGVEPPIGLLTAWYFVASLVIATIVALWYPRLWRFDMPLRFCDAIGLAMFAITGATRAMEHGTPVYVAGIIGMINAVGGGLMREVLVMRVPTMLHKEIYALPAFGGGILVGLGFTLHLSPEVVAVVTVQMVVIVRMLAVVRKWNLPTARIYRIRNAPSRERRPDPVPSGPALHRQEDVERTLEMFPALSAKQVIGQRTAQHPHGKRVALGATPQAQPRRTGRPHDGRPRMTKDMGLPQDNDGGDPVTAPISTI</sequence>
<evidence type="ECO:0000256" key="7">
    <source>
        <dbReference type="SAM" id="MobiDB-lite"/>
    </source>
</evidence>
<comment type="similarity">
    <text evidence="2">Belongs to the UPF0126 family.</text>
</comment>
<feature type="transmembrane region" description="Helical" evidence="8">
    <location>
        <begin position="147"/>
        <end position="165"/>
    </location>
</feature>
<evidence type="ECO:0000256" key="4">
    <source>
        <dbReference type="ARBA" id="ARBA00022692"/>
    </source>
</evidence>
<keyword evidence="4 8" id="KW-0812">Transmembrane</keyword>
<evidence type="ECO:0000256" key="3">
    <source>
        <dbReference type="ARBA" id="ARBA00022475"/>
    </source>
</evidence>
<organism evidence="10 11">
    <name type="scientific">Saccharothrix texasensis</name>
    <dbReference type="NCBI Taxonomy" id="103734"/>
    <lineage>
        <taxon>Bacteria</taxon>
        <taxon>Bacillati</taxon>
        <taxon>Actinomycetota</taxon>
        <taxon>Actinomycetes</taxon>
        <taxon>Pseudonocardiales</taxon>
        <taxon>Pseudonocardiaceae</taxon>
        <taxon>Saccharothrix</taxon>
    </lineage>
</organism>
<dbReference type="Pfam" id="PF03458">
    <property type="entry name" value="Gly_transporter"/>
    <property type="match status" value="2"/>
</dbReference>
<comment type="caution">
    <text evidence="10">The sequence shown here is derived from an EMBL/GenBank/DDBJ whole genome shotgun (WGS) entry which is preliminary data.</text>
</comment>
<dbReference type="PANTHER" id="PTHR30506:SF3">
    <property type="entry name" value="UPF0126 INNER MEMBRANE PROTEIN YADS-RELATED"/>
    <property type="match status" value="1"/>
</dbReference>